<feature type="transmembrane region" description="Helical" evidence="1">
    <location>
        <begin position="19"/>
        <end position="40"/>
    </location>
</feature>
<proteinExistence type="predicted"/>
<feature type="transmembrane region" description="Helical" evidence="1">
    <location>
        <begin position="86"/>
        <end position="108"/>
    </location>
</feature>
<protein>
    <submittedName>
        <fullName evidence="2">Uncharacterized protein</fullName>
    </submittedName>
</protein>
<feature type="non-terminal residue" evidence="2">
    <location>
        <position position="231"/>
    </location>
</feature>
<evidence type="ECO:0000313" key="2">
    <source>
        <dbReference type="EMBL" id="KAE9523395.1"/>
    </source>
</evidence>
<sequence length="231" mass="27311">MIFCDFFLSYLCYNSQNHIQQLIVIFIIFTFNASFIMQFYSRKIHGNEIKFRDYMYVFFFVKIPKRRSSKYCIFMFYIKYNVLQQYCFVFVTPVFLAIILFMPIYSLYSRCIECSEPQINVKVYIAEAVAFTICGTQHVTNATHSKNMSHPNDLSSLVVVLQVNDDPRLIRLINTLCLLLPTYHDRNISKRIARPKAFWLSGNAHTSKFFHPNRDQIRSMVHTLNTVLLTK</sequence>
<comment type="caution">
    <text evidence="2">The sequence shown here is derived from an EMBL/GenBank/DDBJ whole genome shotgun (WGS) entry which is preliminary data.</text>
</comment>
<dbReference type="Proteomes" id="UP000475862">
    <property type="component" value="Unassembled WGS sequence"/>
</dbReference>
<organism evidence="2 3">
    <name type="scientific">Aphis glycines</name>
    <name type="common">Soybean aphid</name>
    <dbReference type="NCBI Taxonomy" id="307491"/>
    <lineage>
        <taxon>Eukaryota</taxon>
        <taxon>Metazoa</taxon>
        <taxon>Ecdysozoa</taxon>
        <taxon>Arthropoda</taxon>
        <taxon>Hexapoda</taxon>
        <taxon>Insecta</taxon>
        <taxon>Pterygota</taxon>
        <taxon>Neoptera</taxon>
        <taxon>Paraneoptera</taxon>
        <taxon>Hemiptera</taxon>
        <taxon>Sternorrhyncha</taxon>
        <taxon>Aphidomorpha</taxon>
        <taxon>Aphidoidea</taxon>
        <taxon>Aphididae</taxon>
        <taxon>Aphidini</taxon>
        <taxon>Aphis</taxon>
        <taxon>Aphis</taxon>
    </lineage>
</organism>
<keyword evidence="1" id="KW-0472">Membrane</keyword>
<dbReference type="AlphaFoldDB" id="A0A6G0SZ73"/>
<evidence type="ECO:0000256" key="1">
    <source>
        <dbReference type="SAM" id="Phobius"/>
    </source>
</evidence>
<gene>
    <name evidence="2" type="ORF">AGLY_015947</name>
</gene>
<keyword evidence="3" id="KW-1185">Reference proteome</keyword>
<evidence type="ECO:0000313" key="3">
    <source>
        <dbReference type="Proteomes" id="UP000475862"/>
    </source>
</evidence>
<accession>A0A6G0SZ73</accession>
<keyword evidence="1" id="KW-1133">Transmembrane helix</keyword>
<dbReference type="EMBL" id="VYZN01000079">
    <property type="protein sequence ID" value="KAE9523395.1"/>
    <property type="molecule type" value="Genomic_DNA"/>
</dbReference>
<name>A0A6G0SZ73_APHGL</name>
<reference evidence="2 3" key="1">
    <citation type="submission" date="2019-08" db="EMBL/GenBank/DDBJ databases">
        <title>The genome of the soybean aphid Biotype 1, its phylome, world population structure and adaptation to the North American continent.</title>
        <authorList>
            <person name="Giordano R."/>
            <person name="Donthu R.K."/>
            <person name="Hernandez A.G."/>
            <person name="Wright C.L."/>
            <person name="Zimin A.V."/>
        </authorList>
    </citation>
    <scope>NUCLEOTIDE SEQUENCE [LARGE SCALE GENOMIC DNA]</scope>
    <source>
        <tissue evidence="2">Whole aphids</tissue>
    </source>
</reference>
<keyword evidence="1" id="KW-0812">Transmembrane</keyword>